<gene>
    <name evidence="1" type="ORF">P7K49_037349</name>
</gene>
<accession>A0ABQ9THV0</accession>
<comment type="caution">
    <text evidence="1">The sequence shown here is derived from an EMBL/GenBank/DDBJ whole genome shotgun (WGS) entry which is preliminary data.</text>
</comment>
<evidence type="ECO:0000313" key="2">
    <source>
        <dbReference type="Proteomes" id="UP001266305"/>
    </source>
</evidence>
<reference evidence="1 2" key="1">
    <citation type="submission" date="2023-05" db="EMBL/GenBank/DDBJ databases">
        <title>B98-5 Cell Line De Novo Hybrid Assembly: An Optical Mapping Approach.</title>
        <authorList>
            <person name="Kananen K."/>
            <person name="Auerbach J.A."/>
            <person name="Kautto E."/>
            <person name="Blachly J.S."/>
        </authorList>
    </citation>
    <scope>NUCLEOTIDE SEQUENCE [LARGE SCALE GENOMIC DNA]</scope>
    <source>
        <strain evidence="1">B95-8</strain>
        <tissue evidence="1">Cell line</tissue>
    </source>
</reference>
<name>A0ABQ9THV0_SAGOE</name>
<protein>
    <submittedName>
        <fullName evidence="1">Uncharacterized protein</fullName>
    </submittedName>
</protein>
<sequence length="118" mass="13423">MGWQPQKENLLLSGIIMGRSQAKGKEAPCISMVSFDQKMKVELQNEIKFNISGHKEQRSSRKQTHQVLQGRSVLGYQKFRSRTAGNLFIGPATPPSRKWNCLKLGWSSNVPTKMQMYP</sequence>
<keyword evidence="2" id="KW-1185">Reference proteome</keyword>
<proteinExistence type="predicted"/>
<dbReference type="EMBL" id="JASSZA010000022">
    <property type="protein sequence ID" value="KAK2084316.1"/>
    <property type="molecule type" value="Genomic_DNA"/>
</dbReference>
<organism evidence="1 2">
    <name type="scientific">Saguinus oedipus</name>
    <name type="common">Cotton-top tamarin</name>
    <name type="synonym">Oedipomidas oedipus</name>
    <dbReference type="NCBI Taxonomy" id="9490"/>
    <lineage>
        <taxon>Eukaryota</taxon>
        <taxon>Metazoa</taxon>
        <taxon>Chordata</taxon>
        <taxon>Craniata</taxon>
        <taxon>Vertebrata</taxon>
        <taxon>Euteleostomi</taxon>
        <taxon>Mammalia</taxon>
        <taxon>Eutheria</taxon>
        <taxon>Euarchontoglires</taxon>
        <taxon>Primates</taxon>
        <taxon>Haplorrhini</taxon>
        <taxon>Platyrrhini</taxon>
        <taxon>Cebidae</taxon>
        <taxon>Callitrichinae</taxon>
        <taxon>Saguinus</taxon>
    </lineage>
</organism>
<dbReference type="Proteomes" id="UP001266305">
    <property type="component" value="Unassembled WGS sequence"/>
</dbReference>
<evidence type="ECO:0000313" key="1">
    <source>
        <dbReference type="EMBL" id="KAK2084316.1"/>
    </source>
</evidence>